<dbReference type="Proteomes" id="UP000479000">
    <property type="component" value="Unassembled WGS sequence"/>
</dbReference>
<evidence type="ECO:0000313" key="1">
    <source>
        <dbReference type="EMBL" id="CAB0009514.1"/>
    </source>
</evidence>
<organism evidence="1 2">
    <name type="scientific">Nesidiocoris tenuis</name>
    <dbReference type="NCBI Taxonomy" id="355587"/>
    <lineage>
        <taxon>Eukaryota</taxon>
        <taxon>Metazoa</taxon>
        <taxon>Ecdysozoa</taxon>
        <taxon>Arthropoda</taxon>
        <taxon>Hexapoda</taxon>
        <taxon>Insecta</taxon>
        <taxon>Pterygota</taxon>
        <taxon>Neoptera</taxon>
        <taxon>Paraneoptera</taxon>
        <taxon>Hemiptera</taxon>
        <taxon>Heteroptera</taxon>
        <taxon>Panheteroptera</taxon>
        <taxon>Cimicomorpha</taxon>
        <taxon>Miridae</taxon>
        <taxon>Dicyphina</taxon>
        <taxon>Nesidiocoris</taxon>
    </lineage>
</organism>
<sequence length="101" mass="11405">LCVIRFEPCSPSEHQLSAIFCNFLTFVRPVPYSGRTGLPVENRQDSAGYCPIWLCKCLSSSLLVVEANRTFLITGHYLNTGASRAWSQCTLAIKFVLYYTY</sequence>
<feature type="non-terminal residue" evidence="1">
    <location>
        <position position="101"/>
    </location>
</feature>
<evidence type="ECO:0000313" key="2">
    <source>
        <dbReference type="Proteomes" id="UP000479000"/>
    </source>
</evidence>
<accession>A0A6H5GXR8</accession>
<reference evidence="1 2" key="1">
    <citation type="submission" date="2020-02" db="EMBL/GenBank/DDBJ databases">
        <authorList>
            <person name="Ferguson B K."/>
        </authorList>
    </citation>
    <scope>NUCLEOTIDE SEQUENCE [LARGE SCALE GENOMIC DNA]</scope>
</reference>
<keyword evidence="2" id="KW-1185">Reference proteome</keyword>
<feature type="non-terminal residue" evidence="1">
    <location>
        <position position="1"/>
    </location>
</feature>
<gene>
    <name evidence="1" type="ORF">NTEN_LOCUS14654</name>
</gene>
<protein>
    <submittedName>
        <fullName evidence="1">Uncharacterized protein</fullName>
    </submittedName>
</protein>
<proteinExistence type="predicted"/>
<name>A0A6H5GXR8_9HEMI</name>
<dbReference type="AlphaFoldDB" id="A0A6H5GXR8"/>
<dbReference type="EMBL" id="CADCXU010021823">
    <property type="protein sequence ID" value="CAB0009514.1"/>
    <property type="molecule type" value="Genomic_DNA"/>
</dbReference>